<reference evidence="2" key="1">
    <citation type="submission" date="2025-08" db="UniProtKB">
        <authorList>
            <consortium name="RefSeq"/>
        </authorList>
    </citation>
    <scope>IDENTIFICATION</scope>
    <source>
        <tissue evidence="2">Testes</tissue>
    </source>
</reference>
<accession>A0ABM0MIX1</accession>
<keyword evidence="1" id="KW-1185">Reference proteome</keyword>
<name>A0ABM0MIX1_SACKO</name>
<feature type="non-terminal residue" evidence="2">
    <location>
        <position position="132"/>
    </location>
</feature>
<evidence type="ECO:0000313" key="2">
    <source>
        <dbReference type="RefSeq" id="XP_006819962.1"/>
    </source>
</evidence>
<proteinExistence type="predicted"/>
<dbReference type="RefSeq" id="XP_006819962.1">
    <property type="nucleotide sequence ID" value="XM_006819899.1"/>
</dbReference>
<sequence>MSVDSSLFHSNEQNGSGQCLHLWWYNNDWKLDDTTCDYNQKYLCADLPRPSSSTAHPANAQCDSGSLFQVVDQNDLERGQIVIKTNGENRSFWVDGSISGNTITFTGGSTILVYSELFQPNEPNGSGSCLHL</sequence>
<organism evidence="1 2">
    <name type="scientific">Saccoglossus kowalevskii</name>
    <name type="common">Acorn worm</name>
    <dbReference type="NCBI Taxonomy" id="10224"/>
    <lineage>
        <taxon>Eukaryota</taxon>
        <taxon>Metazoa</taxon>
        <taxon>Hemichordata</taxon>
        <taxon>Enteropneusta</taxon>
        <taxon>Harrimaniidae</taxon>
        <taxon>Saccoglossus</taxon>
    </lineage>
</organism>
<dbReference type="Proteomes" id="UP000694865">
    <property type="component" value="Unplaced"/>
</dbReference>
<protein>
    <submittedName>
        <fullName evidence="2">Uncharacterized protein LOC102807575</fullName>
    </submittedName>
</protein>
<dbReference type="GeneID" id="102807575"/>
<evidence type="ECO:0000313" key="1">
    <source>
        <dbReference type="Proteomes" id="UP000694865"/>
    </source>
</evidence>
<gene>
    <name evidence="2" type="primary">LOC102807575</name>
</gene>